<organism evidence="2 3">
    <name type="scientific">Lupinus albus</name>
    <name type="common">White lupine</name>
    <name type="synonym">Lupinus termis</name>
    <dbReference type="NCBI Taxonomy" id="3870"/>
    <lineage>
        <taxon>Eukaryota</taxon>
        <taxon>Viridiplantae</taxon>
        <taxon>Streptophyta</taxon>
        <taxon>Embryophyta</taxon>
        <taxon>Tracheophyta</taxon>
        <taxon>Spermatophyta</taxon>
        <taxon>Magnoliopsida</taxon>
        <taxon>eudicotyledons</taxon>
        <taxon>Gunneridae</taxon>
        <taxon>Pentapetalae</taxon>
        <taxon>rosids</taxon>
        <taxon>fabids</taxon>
        <taxon>Fabales</taxon>
        <taxon>Fabaceae</taxon>
        <taxon>Papilionoideae</taxon>
        <taxon>50 kb inversion clade</taxon>
        <taxon>genistoids sensu lato</taxon>
        <taxon>core genistoids</taxon>
        <taxon>Genisteae</taxon>
        <taxon>Lupinus</taxon>
    </lineage>
</organism>
<evidence type="ECO:0000256" key="1">
    <source>
        <dbReference type="SAM" id="MobiDB-lite"/>
    </source>
</evidence>
<dbReference type="PANTHER" id="PTHR33098">
    <property type="entry name" value="COTTON FIBER (DUF761)"/>
    <property type="match status" value="1"/>
</dbReference>
<dbReference type="PANTHER" id="PTHR33098:SF3">
    <property type="entry name" value="COTTON FIBER PROTEIN"/>
    <property type="match status" value="1"/>
</dbReference>
<name>A0A6A5NML4_LUPAL</name>
<protein>
    <submittedName>
        <fullName evidence="2">Uncharacterized protein</fullName>
    </submittedName>
</protein>
<dbReference type="InterPro" id="IPR008480">
    <property type="entry name" value="DUF761_pln"/>
</dbReference>
<accession>A0A6A5NML4</accession>
<dbReference type="Pfam" id="PF05553">
    <property type="entry name" value="DUF761"/>
    <property type="match status" value="1"/>
</dbReference>
<gene>
    <name evidence="2" type="ORF">Lalb_Chr19g0128211</name>
</gene>
<reference evidence="3" key="1">
    <citation type="journal article" date="2020" name="Nat. Commun.">
        <title>Genome sequence of the cluster root forming white lupin.</title>
        <authorList>
            <person name="Hufnagel B."/>
            <person name="Marques A."/>
            <person name="Soriano A."/>
            <person name="Marques L."/>
            <person name="Divol F."/>
            <person name="Doumas P."/>
            <person name="Sallet E."/>
            <person name="Mancinotti D."/>
            <person name="Carrere S."/>
            <person name="Marande W."/>
            <person name="Arribat S."/>
            <person name="Keller J."/>
            <person name="Huneau C."/>
            <person name="Blein T."/>
            <person name="Aime D."/>
            <person name="Laguerre M."/>
            <person name="Taylor J."/>
            <person name="Schubert V."/>
            <person name="Nelson M."/>
            <person name="Geu-Flores F."/>
            <person name="Crespi M."/>
            <person name="Gallardo-Guerrero K."/>
            <person name="Delaux P.-M."/>
            <person name="Salse J."/>
            <person name="Berges H."/>
            <person name="Guyot R."/>
            <person name="Gouzy J."/>
            <person name="Peret B."/>
        </authorList>
    </citation>
    <scope>NUCLEOTIDE SEQUENCE [LARGE SCALE GENOMIC DNA]</scope>
    <source>
        <strain evidence="3">cv. Amiga</strain>
    </source>
</reference>
<keyword evidence="3" id="KW-1185">Reference proteome</keyword>
<evidence type="ECO:0000313" key="3">
    <source>
        <dbReference type="Proteomes" id="UP000447434"/>
    </source>
</evidence>
<evidence type="ECO:0000313" key="2">
    <source>
        <dbReference type="EMBL" id="KAE9592332.1"/>
    </source>
</evidence>
<sequence>MVASNVSFMRLRTISKALCLHLKLFFQDTPTQFSPHPLSTKYLISVMSRLKLTKKLHPAKKAWKSFSNTFQSKFHKINMTKTIKTILQLLLSTLHSLIHLIPNRKNRSLNTTRPFSSSYYHVQPKNFTAITIDDIFSEGSYVSMHATNKSTTTTTNTQHAQGETSRSKGVHGNIKGLHGGESSDMSTIEDAWKAVVAKSPQLQVDKKAEEFIYKFREDMRLQKERSLLEFQEMLARST</sequence>
<dbReference type="OrthoDB" id="1913960at2759"/>
<comment type="caution">
    <text evidence="2">The sequence shown here is derived from an EMBL/GenBank/DDBJ whole genome shotgun (WGS) entry which is preliminary data.</text>
</comment>
<dbReference type="EMBL" id="WOCE01000019">
    <property type="protein sequence ID" value="KAE9592332.1"/>
    <property type="molecule type" value="Genomic_DNA"/>
</dbReference>
<dbReference type="AlphaFoldDB" id="A0A6A5NML4"/>
<feature type="region of interest" description="Disordered" evidence="1">
    <location>
        <begin position="150"/>
        <end position="183"/>
    </location>
</feature>
<proteinExistence type="predicted"/>
<dbReference type="Proteomes" id="UP000447434">
    <property type="component" value="Chromosome 19"/>
</dbReference>